<name>A0AAF5I1J0_STRER</name>
<dbReference type="PANTHER" id="PTHR13242:SF0">
    <property type="entry name" value="EUKARYOTIC TRANSLATION INITIATION FACTOR 3 SUBUNIT L"/>
    <property type="match status" value="1"/>
</dbReference>
<dbReference type="InterPro" id="IPR019382">
    <property type="entry name" value="eIF3l"/>
</dbReference>
<comment type="similarity">
    <text evidence="2">Belongs to the fatty-acid and retinol-binding protein (FARBP) family.</text>
</comment>
<dbReference type="Pfam" id="PF05823">
    <property type="entry name" value="Gp-FAR-1"/>
    <property type="match status" value="1"/>
</dbReference>
<keyword evidence="5 10" id="KW-0396">Initiation factor</keyword>
<keyword evidence="7 10" id="KW-0648">Protein biosynthesis</keyword>
<keyword evidence="6 11" id="KW-0732">Signal</keyword>
<dbReference type="Pfam" id="PF10255">
    <property type="entry name" value="Paf67"/>
    <property type="match status" value="1"/>
</dbReference>
<evidence type="ECO:0000256" key="9">
    <source>
        <dbReference type="ARBA" id="ARBA00023121"/>
    </source>
</evidence>
<sequence>MFLKVFIIFCLLNIILSLHYVFGWSNEKTYDQIVSDFKIAFPREMQEFRNNLSTHELSILHNIESQQKKYKNVEELTDTINNASPEFQSKFKKLYSELQRKINLLSVESLCFIYDIGEKVQYLFDSQIVLSKIQISNELKNEYILRYKKLSQATKDNLQKVLPMYDHLYNLISNLVLVGMSSKNSAEKSTGDGKKHFESVDTPNEFIQYITYLKKLFDEKNVLEMQVMYEQGLSEMTEKYYPDKTWPEPSVLDNIIDDPGCVFNILYRELYFRDVHVKTSSRGIPLGARYDSFMNYQDLFSCILNTPDGKPAEFILPDSWIWDIIEEFIHQFVMYCGYKANPSHRTPDENRDLEEIENNQTCWNVYPVLNILYSLISKSQINEQLKAIREGENPDDFADNFGKSDLYFKLGYFSLIGLLKIQVLLSDYHQALQTVEYLEMDPKGLYNMVTNCYVNLHYYVAFSHMMMRNYGEATKIFVNCLLYIQKATNIYKFNNSNVQRKYNPLDFIVKTHDQMISLLCICLALHPQKIEESIQQIITEKYGDVCLRMINGEMEEYQSCFLAGAPKFISPTTVAYEGPSVSRQALMRQCNAFMQGLKGQIWLPILRSYLKLYTSISTKKLAGFLEMGDDKHEEFITKLLSFKMIVSELGKETAPSNDKNDIDDTTLDLDFYVDDETIHVADTRIARKITEFFLKSSVKLRNLTQKAKSIRIPPPKRDSNS</sequence>
<protein>
    <recommendedName>
        <fullName evidence="10">Eukaryotic translation initiation factor 3 subunit L</fullName>
        <shortName evidence="10">eIF3l</shortName>
    </recommendedName>
</protein>
<keyword evidence="4" id="KW-0964">Secreted</keyword>
<evidence type="ECO:0000256" key="3">
    <source>
        <dbReference type="ARBA" id="ARBA00022490"/>
    </source>
</evidence>
<dbReference type="InterPro" id="IPR008632">
    <property type="entry name" value="Gp-FAR-1"/>
</dbReference>
<evidence type="ECO:0000256" key="4">
    <source>
        <dbReference type="ARBA" id="ARBA00022525"/>
    </source>
</evidence>
<evidence type="ECO:0000256" key="8">
    <source>
        <dbReference type="ARBA" id="ARBA00023054"/>
    </source>
</evidence>
<evidence type="ECO:0000256" key="2">
    <source>
        <dbReference type="ARBA" id="ARBA00006648"/>
    </source>
</evidence>
<evidence type="ECO:0000256" key="7">
    <source>
        <dbReference type="ARBA" id="ARBA00022917"/>
    </source>
</evidence>
<evidence type="ECO:0000313" key="12">
    <source>
        <dbReference type="Proteomes" id="UP000035681"/>
    </source>
</evidence>
<dbReference type="GO" id="GO:0005576">
    <property type="term" value="C:extracellular region"/>
    <property type="evidence" value="ECO:0007669"/>
    <property type="project" value="UniProtKB-SubCell"/>
</dbReference>
<dbReference type="WBParaSite" id="TCONS_00009428.p1">
    <property type="protein sequence ID" value="TCONS_00009428.p1"/>
    <property type="gene ID" value="XLOC_007239"/>
</dbReference>
<dbReference type="Gene3D" id="1.20.120.1100">
    <property type="match status" value="1"/>
</dbReference>
<dbReference type="GO" id="GO:0001732">
    <property type="term" value="P:formation of cytoplasmic translation initiation complex"/>
    <property type="evidence" value="ECO:0007669"/>
    <property type="project" value="UniProtKB-UniRule"/>
</dbReference>
<dbReference type="PANTHER" id="PTHR13242">
    <property type="entry name" value="EUKARYOTIC TRANSLATION INITIATION FACTOR 3"/>
    <property type="match status" value="1"/>
</dbReference>
<comment type="function">
    <text evidence="10">Component of the eukaryotic translation initiation factor 3 (eIF-3) complex, which is involved in protein synthesis of a specialized repertoire of mRNAs and, together with other initiation factors, stimulates binding of mRNA and methionyl-tRNAi to the 40S ribosome. The eIF-3 complex specifically targets and initiates translation of a subset of mRNAs involved in cell proliferation.</text>
</comment>
<comment type="subcellular location">
    <subcellularLocation>
        <location evidence="10">Cytoplasm</location>
    </subcellularLocation>
    <subcellularLocation>
        <location evidence="1">Secreted</location>
    </subcellularLocation>
</comment>
<keyword evidence="8" id="KW-0175">Coiled coil</keyword>
<keyword evidence="12" id="KW-1185">Reference proteome</keyword>
<evidence type="ECO:0000313" key="13">
    <source>
        <dbReference type="WBParaSite" id="TCONS_00009428.p1"/>
    </source>
</evidence>
<organism evidence="12 13">
    <name type="scientific">Strongyloides stercoralis</name>
    <name type="common">Threadworm</name>
    <dbReference type="NCBI Taxonomy" id="6248"/>
    <lineage>
        <taxon>Eukaryota</taxon>
        <taxon>Metazoa</taxon>
        <taxon>Ecdysozoa</taxon>
        <taxon>Nematoda</taxon>
        <taxon>Chromadorea</taxon>
        <taxon>Rhabditida</taxon>
        <taxon>Tylenchina</taxon>
        <taxon>Panagrolaimomorpha</taxon>
        <taxon>Strongyloidoidea</taxon>
        <taxon>Strongyloididae</taxon>
        <taxon>Strongyloides</taxon>
    </lineage>
</organism>
<evidence type="ECO:0000256" key="1">
    <source>
        <dbReference type="ARBA" id="ARBA00004613"/>
    </source>
</evidence>
<evidence type="ECO:0000256" key="10">
    <source>
        <dbReference type="HAMAP-Rule" id="MF_03011"/>
    </source>
</evidence>
<dbReference type="GO" id="GO:0003743">
    <property type="term" value="F:translation initiation factor activity"/>
    <property type="evidence" value="ECO:0007669"/>
    <property type="project" value="UniProtKB-UniRule"/>
</dbReference>
<evidence type="ECO:0000256" key="11">
    <source>
        <dbReference type="SAM" id="SignalP"/>
    </source>
</evidence>
<proteinExistence type="inferred from homology"/>
<feature type="signal peptide" evidence="11">
    <location>
        <begin position="1"/>
        <end position="17"/>
    </location>
</feature>
<dbReference type="AlphaFoldDB" id="A0AAF5I1J0"/>
<comment type="subunit">
    <text evidence="10">Component of the eukaryotic translation initiation factor 3 (eIF-3) complex.</text>
</comment>
<evidence type="ECO:0000256" key="6">
    <source>
        <dbReference type="ARBA" id="ARBA00022729"/>
    </source>
</evidence>
<feature type="chain" id="PRO_5042073815" description="Eukaryotic translation initiation factor 3 subunit L" evidence="11">
    <location>
        <begin position="18"/>
        <end position="721"/>
    </location>
</feature>
<dbReference type="Proteomes" id="UP000035681">
    <property type="component" value="Unplaced"/>
</dbReference>
<comment type="similarity">
    <text evidence="10">Belongs to the eIF-3 subunit L family.</text>
</comment>
<accession>A0AAF5I1J0</accession>
<evidence type="ECO:0000256" key="5">
    <source>
        <dbReference type="ARBA" id="ARBA00022540"/>
    </source>
</evidence>
<dbReference type="HAMAP" id="MF_03011">
    <property type="entry name" value="eIF3l"/>
    <property type="match status" value="1"/>
</dbReference>
<keyword evidence="3 10" id="KW-0963">Cytoplasm</keyword>
<reference evidence="13" key="1">
    <citation type="submission" date="2024-02" db="UniProtKB">
        <authorList>
            <consortium name="WormBaseParasite"/>
        </authorList>
    </citation>
    <scope>IDENTIFICATION</scope>
</reference>
<dbReference type="GO" id="GO:0005852">
    <property type="term" value="C:eukaryotic translation initiation factor 3 complex"/>
    <property type="evidence" value="ECO:0007669"/>
    <property type="project" value="UniProtKB-UniRule"/>
</dbReference>
<dbReference type="GO" id="GO:0016282">
    <property type="term" value="C:eukaryotic 43S preinitiation complex"/>
    <property type="evidence" value="ECO:0007669"/>
    <property type="project" value="UniProtKB-UniRule"/>
</dbReference>
<dbReference type="GO" id="GO:0008289">
    <property type="term" value="F:lipid binding"/>
    <property type="evidence" value="ECO:0007669"/>
    <property type="project" value="UniProtKB-KW"/>
</dbReference>
<dbReference type="GO" id="GO:0033290">
    <property type="term" value="C:eukaryotic 48S preinitiation complex"/>
    <property type="evidence" value="ECO:0007669"/>
    <property type="project" value="UniProtKB-UniRule"/>
</dbReference>
<keyword evidence="9" id="KW-0446">Lipid-binding</keyword>